<reference evidence="1" key="1">
    <citation type="submission" date="2018-05" db="EMBL/GenBank/DDBJ databases">
        <authorList>
            <person name="Lanie J.A."/>
            <person name="Ng W.-L."/>
            <person name="Kazmierczak K.M."/>
            <person name="Andrzejewski T.M."/>
            <person name="Davidsen T.M."/>
            <person name="Wayne K.J."/>
            <person name="Tettelin H."/>
            <person name="Glass J.I."/>
            <person name="Rusch D."/>
            <person name="Podicherti R."/>
            <person name="Tsui H.-C.T."/>
            <person name="Winkler M.E."/>
        </authorList>
    </citation>
    <scope>NUCLEOTIDE SEQUENCE</scope>
</reference>
<name>A0A382ENS9_9ZZZZ</name>
<sequence>MVDIVPFRGLLFNQEKIGSLDQVIAPPYDVISPEQQEALYKKNPYNVVRLILEKQYPEDDEKENRYTRSSAIFNKWIEDEVLVKDKQLGFYIYSQEYVHEGESVCRVGFFARVRTEDFSAGNICPHEFTLAKAKQDRMNLLKECRANFSPIFGLFSDPLGEVDAILYEAMKDESFTVIEENGIINKAWRLNDTKKLARITEYFNDKKILIADGHHRYETALKYCKENRSKVDDSAHVMMFLTNLDAQSLAVYPIHRLIKSPAPFDEADFMNQVENYFSVGPISEGIEKNKIRKALDSADAGDIVFYVYFGQGRGCFIKIKEKTNMLPLLAADESEELMVLDVAQLHTIILKNILNIDTKEPNSQKYVTYKVDMIEALGRVDSGEFDLAFFMNATRVNDVRNLAEKGIRLPQKATFFYPKLLSGLVINKFES</sequence>
<dbReference type="InterPro" id="IPR008323">
    <property type="entry name" value="UCP033563"/>
</dbReference>
<accession>A0A382ENS9</accession>
<dbReference type="PANTHER" id="PTHR36454">
    <property type="entry name" value="LMO2823 PROTEIN"/>
    <property type="match status" value="1"/>
</dbReference>
<dbReference type="AlphaFoldDB" id="A0A382ENS9"/>
<dbReference type="Pfam" id="PF06245">
    <property type="entry name" value="DUF1015"/>
    <property type="match status" value="1"/>
</dbReference>
<dbReference type="PIRSF" id="PIRSF033563">
    <property type="entry name" value="UCP033563"/>
    <property type="match status" value="1"/>
</dbReference>
<proteinExistence type="predicted"/>
<organism evidence="1">
    <name type="scientific">marine metagenome</name>
    <dbReference type="NCBI Taxonomy" id="408172"/>
    <lineage>
        <taxon>unclassified sequences</taxon>
        <taxon>metagenomes</taxon>
        <taxon>ecological metagenomes</taxon>
    </lineage>
</organism>
<dbReference type="EMBL" id="UINC01045133">
    <property type="protein sequence ID" value="SVB51517.1"/>
    <property type="molecule type" value="Genomic_DNA"/>
</dbReference>
<gene>
    <name evidence="1" type="ORF">METZ01_LOCUS204371</name>
</gene>
<evidence type="ECO:0008006" key="2">
    <source>
        <dbReference type="Google" id="ProtNLM"/>
    </source>
</evidence>
<evidence type="ECO:0000313" key="1">
    <source>
        <dbReference type="EMBL" id="SVB51517.1"/>
    </source>
</evidence>
<dbReference type="PANTHER" id="PTHR36454:SF1">
    <property type="entry name" value="DUF1015 DOMAIN-CONTAINING PROTEIN"/>
    <property type="match status" value="1"/>
</dbReference>
<protein>
    <recommendedName>
        <fullName evidence="2">DUF1015 domain-containing protein</fullName>
    </recommendedName>
</protein>